<feature type="region of interest" description="Disordered" evidence="1">
    <location>
        <begin position="543"/>
        <end position="568"/>
    </location>
</feature>
<feature type="signal peptide" evidence="2">
    <location>
        <begin position="1"/>
        <end position="22"/>
    </location>
</feature>
<evidence type="ECO:0000256" key="1">
    <source>
        <dbReference type="SAM" id="MobiDB-lite"/>
    </source>
</evidence>
<reference evidence="3 4" key="1">
    <citation type="submission" date="2019-09" db="EMBL/GenBank/DDBJ databases">
        <authorList>
            <person name="Cremers G."/>
        </authorList>
    </citation>
    <scope>NUCLEOTIDE SEQUENCE [LARGE SCALE GENOMIC DNA]</scope>
    <source>
        <strain evidence="3">4A</strain>
    </source>
</reference>
<gene>
    <name evidence="3" type="ORF">MAMT_00336</name>
</gene>
<dbReference type="EMBL" id="CABFVA020000012">
    <property type="protein sequence ID" value="VVM04832.1"/>
    <property type="molecule type" value="Genomic_DNA"/>
</dbReference>
<proteinExistence type="predicted"/>
<feature type="chain" id="PRO_5022902937" evidence="2">
    <location>
        <begin position="23"/>
        <end position="568"/>
    </location>
</feature>
<dbReference type="RefSeq" id="WP_142659206.1">
    <property type="nucleotide sequence ID" value="NZ_CABFVA020000012.1"/>
</dbReference>
<dbReference type="AlphaFoldDB" id="A0A5E6M8V8"/>
<dbReference type="OrthoDB" id="176320at2"/>
<keyword evidence="4" id="KW-1185">Reference proteome</keyword>
<evidence type="ECO:0000256" key="2">
    <source>
        <dbReference type="SAM" id="SignalP"/>
    </source>
</evidence>
<dbReference type="Gene3D" id="3.40.50.10610">
    <property type="entry name" value="ABC-type transport auxiliary lipoprotein component"/>
    <property type="match status" value="2"/>
</dbReference>
<dbReference type="Pfam" id="PF05643">
    <property type="entry name" value="GNA1162-like"/>
    <property type="match status" value="2"/>
</dbReference>
<sequence>MQISFLVSFFLGLFLFVVPCLAAEETEDQRLFLQEEGADFHGRKRWYDYAMDPDPGSCLVQISPNYAESAPCRIAVLPFIDEGTGSYVLNEIRWPGRRGEALDIWRWTHSQRLRRMVHGYLAAREFDLIPVALVDATLAAHKISSDRLLDDTEPQLLGRFLDADTLVYGKLSTYRSYYMLLAAGWRVTLSIRMVSAISGCEIFSGTATRNIIGLRIATNPIDLALASIANLVHLRDVTLRRGEDEACRELVVRVPHPPRSARSATDIVQKALPVITSPALSPQKGALPAVAFRVPLRPWNSSSLSNLPPERFFLPEQQESTHGKKNPLDYLIDLDPSRFQTVASPDLATDRPFQLAVLPFVDRATGGNFLLNGVPAKPRSRAEQDRWKWTTANRLRRGMATYLGQRDFWVQSPALTDMILQQMGWHTAGDMLREKVERVADWLGVDALVYGEVQDSVAIYALLYSAWRVGLRVRIASGRTGRTLIEVTGQRQDSTLLPAIFPIDIAISSVLAAGFLRDITLKRAEDELCREIALRIPVPNVPPFSPSTERTQKVSLPFSEPTLSPRTH</sequence>
<evidence type="ECO:0000313" key="3">
    <source>
        <dbReference type="EMBL" id="VVM04832.1"/>
    </source>
</evidence>
<keyword evidence="2" id="KW-0732">Signal</keyword>
<name>A0A5E6M8V8_9BACT</name>
<dbReference type="InterPro" id="IPR008517">
    <property type="entry name" value="GNA1162-like"/>
</dbReference>
<dbReference type="Proteomes" id="UP000334923">
    <property type="component" value="Unassembled WGS sequence"/>
</dbReference>
<protein>
    <submittedName>
        <fullName evidence="3">Uncharacterized protein</fullName>
    </submittedName>
</protein>
<evidence type="ECO:0000313" key="4">
    <source>
        <dbReference type="Proteomes" id="UP000334923"/>
    </source>
</evidence>
<accession>A0A5E6M8V8</accession>
<organism evidence="3 4">
    <name type="scientific">Methylacidimicrobium tartarophylax</name>
    <dbReference type="NCBI Taxonomy" id="1041768"/>
    <lineage>
        <taxon>Bacteria</taxon>
        <taxon>Pseudomonadati</taxon>
        <taxon>Verrucomicrobiota</taxon>
        <taxon>Methylacidimicrobium</taxon>
    </lineage>
</organism>